<accession>R9GTS4</accession>
<evidence type="ECO:0000313" key="2">
    <source>
        <dbReference type="Proteomes" id="UP000014174"/>
    </source>
</evidence>
<name>R9GTS4_9SPHI</name>
<dbReference type="EMBL" id="AQPN01000071">
    <property type="protein sequence ID" value="EOR94950.1"/>
    <property type="molecule type" value="Genomic_DNA"/>
</dbReference>
<comment type="caution">
    <text evidence="1">The sequence shown here is derived from an EMBL/GenBank/DDBJ whole genome shotgun (WGS) entry which is preliminary data.</text>
</comment>
<keyword evidence="2" id="KW-1185">Reference proteome</keyword>
<evidence type="ECO:0000313" key="1">
    <source>
        <dbReference type="EMBL" id="EOR94950.1"/>
    </source>
</evidence>
<sequence length="43" mass="5195">MIENNTYFLPGFNYIKKNYCRQKGSFEVINRASLIVIKKNYYL</sequence>
<dbReference type="AlphaFoldDB" id="R9GTS4"/>
<protein>
    <submittedName>
        <fullName evidence="1">Uncharacterized protein</fullName>
    </submittedName>
</protein>
<proteinExistence type="predicted"/>
<dbReference type="STRING" id="1150600.ADIARSV_1911"/>
<gene>
    <name evidence="1" type="ORF">ADIARSV_1911</name>
</gene>
<reference evidence="1 2" key="1">
    <citation type="journal article" date="2013" name="Genome Announc.">
        <title>Draft Genome Sequence of Arcticibacter svalbardensis Strain MN12-7T, a Member of the Family Sphingobacteriaceae Isolated from an Arctic Soil Sample.</title>
        <authorList>
            <person name="Shivaji S."/>
            <person name="Ara S."/>
            <person name="Prasad S."/>
            <person name="Manasa B.P."/>
            <person name="Begum Z."/>
            <person name="Singh A."/>
            <person name="Kumar Pinnaka A."/>
        </authorList>
    </citation>
    <scope>NUCLEOTIDE SEQUENCE [LARGE SCALE GENOMIC DNA]</scope>
    <source>
        <strain evidence="1 2">MN12-7</strain>
    </source>
</reference>
<organism evidence="1 2">
    <name type="scientific">Arcticibacter svalbardensis MN12-7</name>
    <dbReference type="NCBI Taxonomy" id="1150600"/>
    <lineage>
        <taxon>Bacteria</taxon>
        <taxon>Pseudomonadati</taxon>
        <taxon>Bacteroidota</taxon>
        <taxon>Sphingobacteriia</taxon>
        <taxon>Sphingobacteriales</taxon>
        <taxon>Sphingobacteriaceae</taxon>
        <taxon>Arcticibacter</taxon>
    </lineage>
</organism>
<dbReference type="Proteomes" id="UP000014174">
    <property type="component" value="Unassembled WGS sequence"/>
</dbReference>